<feature type="region of interest" description="Disordered" evidence="5">
    <location>
        <begin position="180"/>
        <end position="239"/>
    </location>
</feature>
<name>A2G526_TRIV3</name>
<sequence length="239" mass="25972">MLAQQLSGANAMITNLSTLFKTANVPIPSGIAAAITMAAQLIACIVGGSLDGKVKRRIMWGISCSTCFVSLLIYALNQKFNWNTVLSIILIFIYQFGFGLALAPMPWYTSPEMFPPPLRPMDSSINSMTSWVGCFVVIFIYPAMQKGIGEFGAFLFFAADALFALIFGLIVIKEAIADEETTENLDSDEEEEKKDSSSTTPENKENNQKEPEQKEESSSSSSSSSKNLDNEDSGSGVNV</sequence>
<evidence type="ECO:0000256" key="4">
    <source>
        <dbReference type="ARBA" id="ARBA00023136"/>
    </source>
</evidence>
<reference evidence="8" key="2">
    <citation type="journal article" date="2007" name="Science">
        <title>Draft genome sequence of the sexually transmitted pathogen Trichomonas vaginalis.</title>
        <authorList>
            <person name="Carlton J.M."/>
            <person name="Hirt R.P."/>
            <person name="Silva J.C."/>
            <person name="Delcher A.L."/>
            <person name="Schatz M."/>
            <person name="Zhao Q."/>
            <person name="Wortman J.R."/>
            <person name="Bidwell S.L."/>
            <person name="Alsmark U.C.M."/>
            <person name="Besteiro S."/>
            <person name="Sicheritz-Ponten T."/>
            <person name="Noel C.J."/>
            <person name="Dacks J.B."/>
            <person name="Foster P.G."/>
            <person name="Simillion C."/>
            <person name="Van de Peer Y."/>
            <person name="Miranda-Saavedra D."/>
            <person name="Barton G.J."/>
            <person name="Westrop G.D."/>
            <person name="Mueller S."/>
            <person name="Dessi D."/>
            <person name="Fiori P.L."/>
            <person name="Ren Q."/>
            <person name="Paulsen I."/>
            <person name="Zhang H."/>
            <person name="Bastida-Corcuera F.D."/>
            <person name="Simoes-Barbosa A."/>
            <person name="Brown M.T."/>
            <person name="Hayes R.D."/>
            <person name="Mukherjee M."/>
            <person name="Okumura C.Y."/>
            <person name="Schneider R."/>
            <person name="Smith A.J."/>
            <person name="Vanacova S."/>
            <person name="Villalvazo M."/>
            <person name="Haas B.J."/>
            <person name="Pertea M."/>
            <person name="Feldblyum T.V."/>
            <person name="Utterback T.R."/>
            <person name="Shu C.L."/>
            <person name="Osoegawa K."/>
            <person name="de Jong P.J."/>
            <person name="Hrdy I."/>
            <person name="Horvathova L."/>
            <person name="Zubacova Z."/>
            <person name="Dolezal P."/>
            <person name="Malik S.B."/>
            <person name="Logsdon J.M. Jr."/>
            <person name="Henze K."/>
            <person name="Gupta A."/>
            <person name="Wang C.C."/>
            <person name="Dunne R.L."/>
            <person name="Upcroft J.A."/>
            <person name="Upcroft P."/>
            <person name="White O."/>
            <person name="Salzberg S.L."/>
            <person name="Tang P."/>
            <person name="Chiu C.-H."/>
            <person name="Lee Y.-S."/>
            <person name="Embley T.M."/>
            <person name="Coombs G.H."/>
            <person name="Mottram J.C."/>
            <person name="Tachezy J."/>
            <person name="Fraser-Liggett C.M."/>
            <person name="Johnson P.J."/>
        </authorList>
    </citation>
    <scope>NUCLEOTIDE SEQUENCE [LARGE SCALE GENOMIC DNA]</scope>
    <source>
        <strain evidence="8">G3</strain>
    </source>
</reference>
<dbReference type="VEuPathDB" id="TrichDB:TVAG_354420"/>
<dbReference type="Proteomes" id="UP000001542">
    <property type="component" value="Unassembled WGS sequence"/>
</dbReference>
<keyword evidence="4 6" id="KW-0472">Membrane</keyword>
<dbReference type="Pfam" id="PF00083">
    <property type="entry name" value="Sugar_tr"/>
    <property type="match status" value="1"/>
</dbReference>
<dbReference type="FunFam" id="1.20.1250.20:FF:000279">
    <property type="entry name" value="Major facilitator superfamily protein"/>
    <property type="match status" value="1"/>
</dbReference>
<reference evidence="8" key="1">
    <citation type="submission" date="2006-10" db="EMBL/GenBank/DDBJ databases">
        <authorList>
            <person name="Amadeo P."/>
            <person name="Zhao Q."/>
            <person name="Wortman J."/>
            <person name="Fraser-Liggett C."/>
            <person name="Carlton J."/>
        </authorList>
    </citation>
    <scope>NUCLEOTIDE SEQUENCE</scope>
    <source>
        <strain evidence="8">G3</strain>
    </source>
</reference>
<organism evidence="8 9">
    <name type="scientific">Trichomonas vaginalis (strain ATCC PRA-98 / G3)</name>
    <dbReference type="NCBI Taxonomy" id="412133"/>
    <lineage>
        <taxon>Eukaryota</taxon>
        <taxon>Metamonada</taxon>
        <taxon>Parabasalia</taxon>
        <taxon>Trichomonadida</taxon>
        <taxon>Trichomonadidae</taxon>
        <taxon>Trichomonas</taxon>
    </lineage>
</organism>
<dbReference type="OrthoDB" id="6612291at2759"/>
<evidence type="ECO:0000256" key="5">
    <source>
        <dbReference type="SAM" id="MobiDB-lite"/>
    </source>
</evidence>
<dbReference type="GO" id="GO:0022857">
    <property type="term" value="F:transmembrane transporter activity"/>
    <property type="evidence" value="ECO:0007669"/>
    <property type="project" value="InterPro"/>
</dbReference>
<keyword evidence="2 6" id="KW-0812">Transmembrane</keyword>
<feature type="domain" description="Major facilitator superfamily (MFS) profile" evidence="7">
    <location>
        <begin position="1"/>
        <end position="176"/>
    </location>
</feature>
<evidence type="ECO:0000259" key="7">
    <source>
        <dbReference type="PROSITE" id="PS50850"/>
    </source>
</evidence>
<feature type="transmembrane region" description="Helical" evidence="6">
    <location>
        <begin position="25"/>
        <end position="46"/>
    </location>
</feature>
<dbReference type="PANTHER" id="PTHR48021:SF1">
    <property type="entry name" value="GH07001P-RELATED"/>
    <property type="match status" value="1"/>
</dbReference>
<dbReference type="AlphaFoldDB" id="A2G526"/>
<dbReference type="Gene3D" id="1.20.1250.20">
    <property type="entry name" value="MFS general substrate transporter like domains"/>
    <property type="match status" value="1"/>
</dbReference>
<dbReference type="SUPFAM" id="SSF103473">
    <property type="entry name" value="MFS general substrate transporter"/>
    <property type="match status" value="1"/>
</dbReference>
<feature type="transmembrane region" description="Helical" evidence="6">
    <location>
        <begin position="153"/>
        <end position="172"/>
    </location>
</feature>
<proteinExistence type="predicted"/>
<dbReference type="VEuPathDB" id="TrichDB:TVAGG3_0664600"/>
<dbReference type="STRING" id="5722.A2G526"/>
<evidence type="ECO:0000313" key="9">
    <source>
        <dbReference type="Proteomes" id="UP000001542"/>
    </source>
</evidence>
<feature type="transmembrane region" description="Helical" evidence="6">
    <location>
        <begin position="124"/>
        <end position="141"/>
    </location>
</feature>
<dbReference type="PRINTS" id="PR00171">
    <property type="entry name" value="SUGRTRNSPORT"/>
</dbReference>
<evidence type="ECO:0000313" key="8">
    <source>
        <dbReference type="EMBL" id="EAX87745.1"/>
    </source>
</evidence>
<feature type="compositionally biased region" description="Low complexity" evidence="5">
    <location>
        <begin position="218"/>
        <end position="227"/>
    </location>
</feature>
<feature type="compositionally biased region" description="Acidic residues" evidence="5">
    <location>
        <begin position="180"/>
        <end position="192"/>
    </location>
</feature>
<dbReference type="KEGG" id="tva:4745398"/>
<protein>
    <recommendedName>
        <fullName evidence="7">Major facilitator superfamily (MFS) profile domain-containing protein</fullName>
    </recommendedName>
</protein>
<dbReference type="GO" id="GO:0016020">
    <property type="term" value="C:membrane"/>
    <property type="evidence" value="ECO:0007669"/>
    <property type="project" value="UniProtKB-SubCell"/>
</dbReference>
<evidence type="ECO:0000256" key="3">
    <source>
        <dbReference type="ARBA" id="ARBA00022989"/>
    </source>
</evidence>
<dbReference type="RefSeq" id="XP_001300675.1">
    <property type="nucleotide sequence ID" value="XM_001300674.1"/>
</dbReference>
<dbReference type="InParanoid" id="A2G526"/>
<evidence type="ECO:0000256" key="2">
    <source>
        <dbReference type="ARBA" id="ARBA00022692"/>
    </source>
</evidence>
<accession>A2G526</accession>
<keyword evidence="3 6" id="KW-1133">Transmembrane helix</keyword>
<comment type="subcellular location">
    <subcellularLocation>
        <location evidence="1">Membrane</location>
        <topology evidence="1">Multi-pass membrane protein</topology>
    </subcellularLocation>
</comment>
<feature type="compositionally biased region" description="Basic and acidic residues" evidence="5">
    <location>
        <begin position="202"/>
        <end position="217"/>
    </location>
</feature>
<dbReference type="InterPro" id="IPR003663">
    <property type="entry name" value="Sugar/inositol_transpt"/>
</dbReference>
<feature type="transmembrane region" description="Helical" evidence="6">
    <location>
        <begin position="82"/>
        <end position="103"/>
    </location>
</feature>
<dbReference type="InterPro" id="IPR050549">
    <property type="entry name" value="MFS_Trehalose_Transporter"/>
</dbReference>
<keyword evidence="9" id="KW-1185">Reference proteome</keyword>
<dbReference type="eggNOG" id="KOG0254">
    <property type="taxonomic scope" value="Eukaryota"/>
</dbReference>
<feature type="transmembrane region" description="Helical" evidence="6">
    <location>
        <begin position="58"/>
        <end position="76"/>
    </location>
</feature>
<dbReference type="OMA" id="NSFENRE"/>
<dbReference type="InterPro" id="IPR020846">
    <property type="entry name" value="MFS_dom"/>
</dbReference>
<evidence type="ECO:0000256" key="1">
    <source>
        <dbReference type="ARBA" id="ARBA00004141"/>
    </source>
</evidence>
<dbReference type="PANTHER" id="PTHR48021">
    <property type="match status" value="1"/>
</dbReference>
<dbReference type="PROSITE" id="PS50850">
    <property type="entry name" value="MFS"/>
    <property type="match status" value="1"/>
</dbReference>
<gene>
    <name evidence="8" type="ORF">TVAG_244110</name>
</gene>
<dbReference type="EMBL" id="DS114405">
    <property type="protein sequence ID" value="EAX87745.1"/>
    <property type="molecule type" value="Genomic_DNA"/>
</dbReference>
<evidence type="ECO:0000256" key="6">
    <source>
        <dbReference type="SAM" id="Phobius"/>
    </source>
</evidence>
<dbReference type="InterPro" id="IPR005828">
    <property type="entry name" value="MFS_sugar_transport-like"/>
</dbReference>
<dbReference type="InterPro" id="IPR036259">
    <property type="entry name" value="MFS_trans_sf"/>
</dbReference>